<name>A0ABW5SFE1_9FLAO</name>
<evidence type="ECO:0000256" key="1">
    <source>
        <dbReference type="SAM" id="Phobius"/>
    </source>
</evidence>
<dbReference type="RefSeq" id="WP_379046962.1">
    <property type="nucleotide sequence ID" value="NZ_JBHULZ010000041.1"/>
</dbReference>
<organism evidence="2 3">
    <name type="scientific">Mesonia sediminis</name>
    <dbReference type="NCBI Taxonomy" id="1703946"/>
    <lineage>
        <taxon>Bacteria</taxon>
        <taxon>Pseudomonadati</taxon>
        <taxon>Bacteroidota</taxon>
        <taxon>Flavobacteriia</taxon>
        <taxon>Flavobacteriales</taxon>
        <taxon>Flavobacteriaceae</taxon>
        <taxon>Mesonia</taxon>
    </lineage>
</organism>
<proteinExistence type="predicted"/>
<keyword evidence="1" id="KW-1133">Transmembrane helix</keyword>
<dbReference type="Proteomes" id="UP001597357">
    <property type="component" value="Unassembled WGS sequence"/>
</dbReference>
<gene>
    <name evidence="2" type="ORF">ACFSQ0_08580</name>
</gene>
<keyword evidence="3" id="KW-1185">Reference proteome</keyword>
<accession>A0ABW5SFE1</accession>
<evidence type="ECO:0000313" key="2">
    <source>
        <dbReference type="EMBL" id="MFD2698044.1"/>
    </source>
</evidence>
<comment type="caution">
    <text evidence="2">The sequence shown here is derived from an EMBL/GenBank/DDBJ whole genome shotgun (WGS) entry which is preliminary data.</text>
</comment>
<feature type="transmembrane region" description="Helical" evidence="1">
    <location>
        <begin position="33"/>
        <end position="50"/>
    </location>
</feature>
<keyword evidence="1" id="KW-0472">Membrane</keyword>
<evidence type="ECO:0000313" key="3">
    <source>
        <dbReference type="Proteomes" id="UP001597357"/>
    </source>
</evidence>
<evidence type="ECO:0008006" key="4">
    <source>
        <dbReference type="Google" id="ProtNLM"/>
    </source>
</evidence>
<protein>
    <recommendedName>
        <fullName evidence="4">LPXTG cell wall anchor domain-containing protein</fullName>
    </recommendedName>
</protein>
<keyword evidence="1" id="KW-0812">Transmembrane</keyword>
<reference evidence="3" key="1">
    <citation type="journal article" date="2019" name="Int. J. Syst. Evol. Microbiol.">
        <title>The Global Catalogue of Microorganisms (GCM) 10K type strain sequencing project: providing services to taxonomists for standard genome sequencing and annotation.</title>
        <authorList>
            <consortium name="The Broad Institute Genomics Platform"/>
            <consortium name="The Broad Institute Genome Sequencing Center for Infectious Disease"/>
            <person name="Wu L."/>
            <person name="Ma J."/>
        </authorList>
    </citation>
    <scope>NUCLEOTIDE SEQUENCE [LARGE SCALE GENOMIC DNA]</scope>
    <source>
        <strain evidence="3">KCTC 42255</strain>
    </source>
</reference>
<dbReference type="EMBL" id="JBHULZ010000041">
    <property type="protein sequence ID" value="MFD2698044.1"/>
    <property type="molecule type" value="Genomic_DNA"/>
</dbReference>
<sequence>MFLLQQTFTPNQENTGTQQQFGWYSLTDFITANWLYIIALVFIVGLFIYVNKKNKK</sequence>